<comment type="caution">
    <text evidence="1">The sequence shown here is derived from an EMBL/GenBank/DDBJ whole genome shotgun (WGS) entry which is preliminary data.</text>
</comment>
<gene>
    <name evidence="1" type="ORF">AB0887_32435</name>
</gene>
<sequence>MDLVSAGTEVAAQWRADPDAAVALVHEMAASGELAVDEVLDEAVDAAVLAGLLALLEARTAPDPSTAAELCLSAVPHVALAVTLASVDLG</sequence>
<keyword evidence="2" id="KW-1185">Reference proteome</keyword>
<protein>
    <submittedName>
        <fullName evidence="1">Uncharacterized protein</fullName>
    </submittedName>
</protein>
<dbReference type="EMBL" id="JBEYRS010000018">
    <property type="protein sequence ID" value="MEW2366645.1"/>
    <property type="molecule type" value="Genomic_DNA"/>
</dbReference>
<proteinExistence type="predicted"/>
<dbReference type="RefSeq" id="WP_359783079.1">
    <property type="nucleotide sequence ID" value="NZ_JBEYRR010000013.1"/>
</dbReference>
<organism evidence="1 2">
    <name type="scientific">Streptomyces huasconensis</name>
    <dbReference type="NCBI Taxonomy" id="1854574"/>
    <lineage>
        <taxon>Bacteria</taxon>
        <taxon>Bacillati</taxon>
        <taxon>Actinomycetota</taxon>
        <taxon>Actinomycetes</taxon>
        <taxon>Kitasatosporales</taxon>
        <taxon>Streptomycetaceae</taxon>
        <taxon>Streptomyces</taxon>
    </lineage>
</organism>
<name>A0ABV3M4L3_9ACTN</name>
<dbReference type="Proteomes" id="UP001553843">
    <property type="component" value="Unassembled WGS sequence"/>
</dbReference>
<reference evidence="1 2" key="1">
    <citation type="submission" date="2024-06" db="EMBL/GenBank/DDBJ databases">
        <title>The Natural Products Discovery Center: Release of the First 8490 Sequenced Strains for Exploring Actinobacteria Biosynthetic Diversity.</title>
        <authorList>
            <person name="Kalkreuter E."/>
            <person name="Kautsar S.A."/>
            <person name="Yang D."/>
            <person name="Bader C.D."/>
            <person name="Teijaro C.N."/>
            <person name="Fluegel L."/>
            <person name="Davis C.M."/>
            <person name="Simpson J.R."/>
            <person name="Lauterbach L."/>
            <person name="Steele A.D."/>
            <person name="Gui C."/>
            <person name="Meng S."/>
            <person name="Li G."/>
            <person name="Viehrig K."/>
            <person name="Ye F."/>
            <person name="Su P."/>
            <person name="Kiefer A.F."/>
            <person name="Nichols A."/>
            <person name="Cepeda A.J."/>
            <person name="Yan W."/>
            <person name="Fan B."/>
            <person name="Jiang Y."/>
            <person name="Adhikari A."/>
            <person name="Zheng C.-J."/>
            <person name="Schuster L."/>
            <person name="Cowan T.M."/>
            <person name="Smanski M.J."/>
            <person name="Chevrette M.G."/>
            <person name="De Carvalho L.P.S."/>
            <person name="Shen B."/>
        </authorList>
    </citation>
    <scope>NUCLEOTIDE SEQUENCE [LARGE SCALE GENOMIC DNA]</scope>
    <source>
        <strain evidence="1 2">NPDC047833</strain>
    </source>
</reference>
<evidence type="ECO:0000313" key="1">
    <source>
        <dbReference type="EMBL" id="MEW2366645.1"/>
    </source>
</evidence>
<evidence type="ECO:0000313" key="2">
    <source>
        <dbReference type="Proteomes" id="UP001553843"/>
    </source>
</evidence>
<accession>A0ABV3M4L3</accession>